<protein>
    <submittedName>
        <fullName evidence="1">Uncharacterized protein</fullName>
    </submittedName>
</protein>
<evidence type="ECO:0000313" key="2">
    <source>
        <dbReference type="EMBL" id="AKV73801.1"/>
    </source>
</evidence>
<reference evidence="1 7" key="1">
    <citation type="journal article" date="2014" name="J. Bacteriol.">
        <title>Role of an Archaeal PitA Transporter in the Copper and Arsenic Resistance of Metallosphaera sedula, an Extreme Thermoacidophile.</title>
        <authorList>
            <person name="McCarthy S."/>
            <person name="Ai C."/>
            <person name="Wheaton G."/>
            <person name="Tevatia R."/>
            <person name="Eckrich V."/>
            <person name="Kelly R."/>
            <person name="Blum P."/>
        </authorList>
    </citation>
    <scope>NUCLEOTIDE SEQUENCE [LARGE SCALE GENOMIC DNA]</scope>
    <source>
        <strain evidence="1 7">CuR1</strain>
    </source>
</reference>
<evidence type="ECO:0000313" key="9">
    <source>
        <dbReference type="Proteomes" id="UP000061362"/>
    </source>
</evidence>
<reference evidence="9 10" key="2">
    <citation type="journal article" date="2015" name="Genome Announc.">
        <title>Complete Genome Sequences of Evolved Arsenate-Resistant Metallosphaera sedula Strains.</title>
        <authorList>
            <person name="Ai C."/>
            <person name="McCarthy S."/>
            <person name="Schackwitz W."/>
            <person name="Martin J."/>
            <person name="Lipzen A."/>
            <person name="Blum P."/>
        </authorList>
    </citation>
    <scope>NUCLEOTIDE SEQUENCE [LARGE SCALE GENOMIC DNA]</scope>
    <source>
        <strain evidence="4 10">ARS120-1</strain>
        <strain evidence="5 9">ARS120-2</strain>
        <strain evidence="2 12">ARS50-1</strain>
        <strain evidence="3 11">ARS50-2</strain>
    </source>
</reference>
<dbReference type="AlphaFoldDB" id="A0A088E687"/>
<evidence type="ECO:0000313" key="10">
    <source>
        <dbReference type="Proteomes" id="UP000062398"/>
    </source>
</evidence>
<dbReference type="Proteomes" id="UP000056255">
    <property type="component" value="Chromosome"/>
</dbReference>
<dbReference type="EMBL" id="CP012172">
    <property type="protein sequence ID" value="AKV73801.1"/>
    <property type="molecule type" value="Genomic_DNA"/>
</dbReference>
<dbReference type="EMBL" id="CP008822">
    <property type="protein sequence ID" value="AIM26860.1"/>
    <property type="molecule type" value="Genomic_DNA"/>
</dbReference>
<dbReference type="EMBL" id="CP012176">
    <property type="protein sequence ID" value="AKV82785.1"/>
    <property type="molecule type" value="Genomic_DNA"/>
</dbReference>
<dbReference type="EMBL" id="CP012173">
    <property type="protein sequence ID" value="AKV76041.1"/>
    <property type="molecule type" value="Genomic_DNA"/>
</dbReference>
<sequence>MKLSFETVRRLEDSGKYKIVESDGEIHLVYYPPSVEEASGESADIVRTMEIRLRKVEDGYEILGGEVKENGEVLREIKLDELELWFQFLEG</sequence>
<dbReference type="PATRIC" id="fig|43687.5.peg.713"/>
<gene>
    <name evidence="1" type="ORF">HA72_0698</name>
    <name evidence="2" type="ORF">MsedA_0711</name>
    <name evidence="3" type="ORF">MsedB_0711</name>
    <name evidence="4" type="ORF">MsedC_0710</name>
    <name evidence="5" type="ORF">MsedD_0711</name>
    <name evidence="6" type="ORF">MsedE_0711</name>
</gene>
<dbReference type="OMA" id="WIEYLES"/>
<proteinExistence type="predicted"/>
<evidence type="ECO:0000313" key="12">
    <source>
        <dbReference type="Proteomes" id="UP000068832"/>
    </source>
</evidence>
<evidence type="ECO:0000313" key="5">
    <source>
        <dbReference type="EMBL" id="AKV80537.1"/>
    </source>
</evidence>
<dbReference type="GeneID" id="91755151"/>
<evidence type="ECO:0000313" key="1">
    <source>
        <dbReference type="EMBL" id="AIM26860.1"/>
    </source>
</evidence>
<dbReference type="RefSeq" id="WP_012020660.1">
    <property type="nucleotide sequence ID" value="NZ_CP008822.1"/>
</dbReference>
<name>A0A088E687_9CREN</name>
<dbReference type="Proteomes" id="UP000068832">
    <property type="component" value="Chromosome"/>
</dbReference>
<dbReference type="Proteomes" id="UP000029084">
    <property type="component" value="Chromosome"/>
</dbReference>
<evidence type="ECO:0000313" key="11">
    <source>
        <dbReference type="Proteomes" id="UP000062475"/>
    </source>
</evidence>
<dbReference type="EMBL" id="CP012174">
    <property type="protein sequence ID" value="AKV78292.1"/>
    <property type="molecule type" value="Genomic_DNA"/>
</dbReference>
<organism evidence="1 7">
    <name type="scientific">Metallosphaera sedula</name>
    <dbReference type="NCBI Taxonomy" id="43687"/>
    <lineage>
        <taxon>Archaea</taxon>
        <taxon>Thermoproteota</taxon>
        <taxon>Thermoprotei</taxon>
        <taxon>Sulfolobales</taxon>
        <taxon>Sulfolobaceae</taxon>
        <taxon>Metallosphaera</taxon>
    </lineage>
</organism>
<dbReference type="EMBL" id="CP012175">
    <property type="protein sequence ID" value="AKV80537.1"/>
    <property type="molecule type" value="Genomic_DNA"/>
</dbReference>
<evidence type="ECO:0000313" key="4">
    <source>
        <dbReference type="EMBL" id="AKV78292.1"/>
    </source>
</evidence>
<dbReference type="Proteomes" id="UP000062398">
    <property type="component" value="Chromosome"/>
</dbReference>
<accession>A0A088E687</accession>
<evidence type="ECO:0000313" key="6">
    <source>
        <dbReference type="EMBL" id="AKV82785.1"/>
    </source>
</evidence>
<evidence type="ECO:0000313" key="8">
    <source>
        <dbReference type="Proteomes" id="UP000056255"/>
    </source>
</evidence>
<dbReference type="OrthoDB" id="35781at2157"/>
<reference evidence="6 8" key="3">
    <citation type="submission" date="2015-07" db="EMBL/GenBank/DDBJ databases">
        <title>Physiological, transcriptional responses and genome re-sequencing of acid resistant extremely thermoacidophilic Metallosphaera sedula SARC-M1.</title>
        <authorList>
            <person name="Ai C."/>
            <person name="McCarthy S."/>
            <person name="Eckrich V."/>
            <person name="Rudrappa D."/>
            <person name="Qiu G."/>
            <person name="Blum P."/>
        </authorList>
    </citation>
    <scope>NUCLEOTIDE SEQUENCE [LARGE SCALE GENOMIC DNA]</scope>
    <source>
        <strain evidence="6 8">SARC-M1</strain>
    </source>
</reference>
<evidence type="ECO:0000313" key="7">
    <source>
        <dbReference type="Proteomes" id="UP000029084"/>
    </source>
</evidence>
<dbReference type="Proteomes" id="UP000062475">
    <property type="component" value="Chromosome"/>
</dbReference>
<dbReference type="Proteomes" id="UP000061362">
    <property type="component" value="Chromosome"/>
</dbReference>
<evidence type="ECO:0000313" key="3">
    <source>
        <dbReference type="EMBL" id="AKV76041.1"/>
    </source>
</evidence>